<dbReference type="Gene3D" id="1.10.3210.10">
    <property type="entry name" value="Hypothetical protein af1432"/>
    <property type="match status" value="1"/>
</dbReference>
<proteinExistence type="predicted"/>
<dbReference type="PANTHER" id="PTHR21262:SF31">
    <property type="entry name" value="GTP PYROPHOSPHOKINASE"/>
    <property type="match status" value="1"/>
</dbReference>
<evidence type="ECO:0000313" key="1">
    <source>
        <dbReference type="EMBL" id="GAI53499.1"/>
    </source>
</evidence>
<dbReference type="AlphaFoldDB" id="X1RD42"/>
<dbReference type="EMBL" id="BARV01036394">
    <property type="protein sequence ID" value="GAI53499.1"/>
    <property type="molecule type" value="Genomic_DNA"/>
</dbReference>
<gene>
    <name evidence="1" type="ORF">S06H3_56566</name>
</gene>
<dbReference type="Pfam" id="PF13328">
    <property type="entry name" value="HD_4"/>
    <property type="match status" value="1"/>
</dbReference>
<feature type="non-terminal residue" evidence="1">
    <location>
        <position position="132"/>
    </location>
</feature>
<reference evidence="1" key="1">
    <citation type="journal article" date="2014" name="Front. Microbiol.">
        <title>High frequency of phylogenetically diverse reductive dehalogenase-homologous genes in deep subseafloor sedimentary metagenomes.</title>
        <authorList>
            <person name="Kawai M."/>
            <person name="Futagami T."/>
            <person name="Toyoda A."/>
            <person name="Takaki Y."/>
            <person name="Nishi S."/>
            <person name="Hori S."/>
            <person name="Arai W."/>
            <person name="Tsubouchi T."/>
            <person name="Morono Y."/>
            <person name="Uchiyama I."/>
            <person name="Ito T."/>
            <person name="Fujiyama A."/>
            <person name="Inagaki F."/>
            <person name="Takami H."/>
        </authorList>
    </citation>
    <scope>NUCLEOTIDE SEQUENCE</scope>
    <source>
        <strain evidence="1">Expedition CK06-06</strain>
    </source>
</reference>
<organism evidence="1">
    <name type="scientific">marine sediment metagenome</name>
    <dbReference type="NCBI Taxonomy" id="412755"/>
    <lineage>
        <taxon>unclassified sequences</taxon>
        <taxon>metagenomes</taxon>
        <taxon>ecological metagenomes</taxon>
    </lineage>
</organism>
<protein>
    <recommendedName>
        <fullName evidence="2">HD domain-containing protein</fullName>
    </recommendedName>
</protein>
<accession>X1RD42</accession>
<dbReference type="SUPFAM" id="SSF109604">
    <property type="entry name" value="HD-domain/PDEase-like"/>
    <property type="match status" value="1"/>
</dbReference>
<evidence type="ECO:0008006" key="2">
    <source>
        <dbReference type="Google" id="ProtNLM"/>
    </source>
</evidence>
<name>X1RD42_9ZZZZ</name>
<sequence>MSLKLSSKIKNINTDLIYNKLVKKIKAYNPDVDHQLLHKAYLISKKYHQNQYRKSGEPFVVHPLEVAGILADIELDQTSIISAILHDVIEDTDYSLEIIGKTVNPGLKKMISAVIKDKKNISEYDIGFIIAP</sequence>
<comment type="caution">
    <text evidence="1">The sequence shown here is derived from an EMBL/GenBank/DDBJ whole genome shotgun (WGS) entry which is preliminary data.</text>
</comment>
<dbReference type="PANTHER" id="PTHR21262">
    <property type="entry name" value="GUANOSINE-3',5'-BIS DIPHOSPHATE 3'-PYROPHOSPHOHYDROLASE"/>
    <property type="match status" value="1"/>
</dbReference>